<dbReference type="SUPFAM" id="SSF48452">
    <property type="entry name" value="TPR-like"/>
    <property type="match status" value="1"/>
</dbReference>
<evidence type="ECO:0000313" key="6">
    <source>
        <dbReference type="EMBL" id="CAD8519364.1"/>
    </source>
</evidence>
<comment type="subunit">
    <text evidence="4">Component of the ER membrane protein complex (EMC).</text>
</comment>
<organism evidence="6">
    <name type="scientific">Micromonas pusilla</name>
    <name type="common">Picoplanktonic green alga</name>
    <name type="synonym">Chromulina pusilla</name>
    <dbReference type="NCBI Taxonomy" id="38833"/>
    <lineage>
        <taxon>Eukaryota</taxon>
        <taxon>Viridiplantae</taxon>
        <taxon>Chlorophyta</taxon>
        <taxon>Mamiellophyceae</taxon>
        <taxon>Mamiellales</taxon>
        <taxon>Mamiellaceae</taxon>
        <taxon>Micromonas</taxon>
    </lineage>
</organism>
<evidence type="ECO:0000256" key="4">
    <source>
        <dbReference type="RuleBase" id="RU367091"/>
    </source>
</evidence>
<gene>
    <name evidence="6" type="ORF">MCOM1403_LOCUS6790</name>
</gene>
<proteinExistence type="inferred from homology"/>
<evidence type="ECO:0000256" key="1">
    <source>
        <dbReference type="ARBA" id="ARBA00022737"/>
    </source>
</evidence>
<comment type="similarity">
    <text evidence="4">Belongs to the EMC2 family.</text>
</comment>
<keyword evidence="4" id="KW-0472">Membrane</keyword>
<reference evidence="6" key="1">
    <citation type="submission" date="2021-01" db="EMBL/GenBank/DDBJ databases">
        <authorList>
            <person name="Corre E."/>
            <person name="Pelletier E."/>
            <person name="Niang G."/>
            <person name="Scheremetjew M."/>
            <person name="Finn R."/>
            <person name="Kale V."/>
            <person name="Holt S."/>
            <person name="Cochrane G."/>
            <person name="Meng A."/>
            <person name="Brown T."/>
            <person name="Cohen L."/>
        </authorList>
    </citation>
    <scope>NUCLEOTIDE SEQUENCE</scope>
    <source>
        <strain evidence="6">CCMP1723</strain>
    </source>
</reference>
<accession>A0A7S0IEK0</accession>
<dbReference type="PANTHER" id="PTHR12760">
    <property type="entry name" value="TETRATRICOPEPTIDE REPEAT PROTEIN"/>
    <property type="match status" value="1"/>
</dbReference>
<feature type="repeat" description="TPR" evidence="3">
    <location>
        <begin position="174"/>
        <end position="207"/>
    </location>
</feature>
<evidence type="ECO:0000259" key="5">
    <source>
        <dbReference type="Pfam" id="PF22890"/>
    </source>
</evidence>
<dbReference type="InterPro" id="IPR039856">
    <property type="entry name" value="EMC2-like"/>
</dbReference>
<dbReference type="PROSITE" id="PS50005">
    <property type="entry name" value="TPR"/>
    <property type="match status" value="1"/>
</dbReference>
<evidence type="ECO:0000256" key="3">
    <source>
        <dbReference type="PROSITE-ProRule" id="PRU00339"/>
    </source>
</evidence>
<dbReference type="SMART" id="SM00028">
    <property type="entry name" value="TPR"/>
    <property type="match status" value="2"/>
</dbReference>
<comment type="function">
    <text evidence="4">Part of the endoplasmic reticulum membrane protein complex (EMC) that enables the energy-independent insertion into endoplasmic reticulum membranes of newly synthesized membrane proteins.</text>
</comment>
<keyword evidence="2 3" id="KW-0802">TPR repeat</keyword>
<feature type="domain" description="EMC2 TPR-like" evidence="5">
    <location>
        <begin position="97"/>
        <end position="217"/>
    </location>
</feature>
<keyword evidence="4" id="KW-0256">Endoplasmic reticulum</keyword>
<dbReference type="InterPro" id="IPR019734">
    <property type="entry name" value="TPR_rpt"/>
</dbReference>
<evidence type="ECO:0000256" key="2">
    <source>
        <dbReference type="ARBA" id="ARBA00022803"/>
    </source>
</evidence>
<name>A0A7S0IEK0_MICPS</name>
<dbReference type="InterPro" id="IPR011990">
    <property type="entry name" value="TPR-like_helical_dom_sf"/>
</dbReference>
<sequence>MNSANKTTLRELDDEEEYLVSKGFEKVDLASCIKYLRMIDEHKLRRPDPVYRAASLVVNNQKRAKVQKQDLYAFMEQLAVAALDVNDVDTCDRTIDILRETFPSSSRVKRLEGMSLEAKGRVDDAVAVYDEVLEEFPSDQRAMKRRVAAFASAGRDKEAIDALAEYLDTFMADARAWERLAGMYQERGAYRQAVFCWEEVVAAEPSVHYHHRRLAECLYTLGTEEDLRAARKYYAAAVDMSNAGDVRALYGLALTDNRLRRKGKVKGNPEIAADGDGQVPVTELGQHAAGLLRKMYAAGEKIGASKPGLCEIVEGQLKTLLDA</sequence>
<dbReference type="EMBL" id="HBEQ01008477">
    <property type="protein sequence ID" value="CAD8519364.1"/>
    <property type="molecule type" value="Transcribed_RNA"/>
</dbReference>
<dbReference type="Pfam" id="PF22890">
    <property type="entry name" value="TPR_EMC2"/>
    <property type="match status" value="1"/>
</dbReference>
<dbReference type="Gene3D" id="1.25.40.10">
    <property type="entry name" value="Tetratricopeptide repeat domain"/>
    <property type="match status" value="1"/>
</dbReference>
<dbReference type="AlphaFoldDB" id="A0A7S0IEK0"/>
<protein>
    <recommendedName>
        <fullName evidence="4">ER membrane protein complex subunit 2</fullName>
    </recommendedName>
</protein>
<comment type="subcellular location">
    <subcellularLocation>
        <location evidence="4">Endoplasmic reticulum membrane</location>
        <topology evidence="4">Peripheral membrane protein</topology>
        <orientation evidence="4">Cytoplasmic side</orientation>
    </subcellularLocation>
</comment>
<keyword evidence="1" id="KW-0677">Repeat</keyword>
<dbReference type="GO" id="GO:0072546">
    <property type="term" value="C:EMC complex"/>
    <property type="evidence" value="ECO:0007669"/>
    <property type="project" value="UniProtKB-UniRule"/>
</dbReference>
<dbReference type="InterPro" id="IPR055217">
    <property type="entry name" value="TPR_EMC2"/>
</dbReference>